<proteinExistence type="predicted"/>
<dbReference type="RefSeq" id="WP_320421550.1">
    <property type="nucleotide sequence ID" value="NZ_JAXCLA010000001.1"/>
</dbReference>
<name>A0ABU5DER6_9BURK</name>
<dbReference type="Proteomes" id="UP001285263">
    <property type="component" value="Unassembled WGS sequence"/>
</dbReference>
<dbReference type="Pfam" id="PF11159">
    <property type="entry name" value="DUF2939"/>
    <property type="match status" value="1"/>
</dbReference>
<dbReference type="EMBL" id="JAXCLA010000001">
    <property type="protein sequence ID" value="MDY0743652.1"/>
    <property type="molecule type" value="Genomic_DNA"/>
</dbReference>
<comment type="caution">
    <text evidence="1">The sequence shown here is derived from an EMBL/GenBank/DDBJ whole genome shotgun (WGS) entry which is preliminary data.</text>
</comment>
<dbReference type="InterPro" id="IPR021330">
    <property type="entry name" value="DUF2939"/>
</dbReference>
<organism evidence="1 2">
    <name type="scientific">Roseateles agri</name>
    <dbReference type="NCBI Taxonomy" id="3098619"/>
    <lineage>
        <taxon>Bacteria</taxon>
        <taxon>Pseudomonadati</taxon>
        <taxon>Pseudomonadota</taxon>
        <taxon>Betaproteobacteria</taxon>
        <taxon>Burkholderiales</taxon>
        <taxon>Sphaerotilaceae</taxon>
        <taxon>Roseateles</taxon>
    </lineage>
</organism>
<evidence type="ECO:0000313" key="2">
    <source>
        <dbReference type="Proteomes" id="UP001285263"/>
    </source>
</evidence>
<reference evidence="1 2" key="1">
    <citation type="submission" date="2023-11" db="EMBL/GenBank/DDBJ databases">
        <title>Paucibacter sp. nov., isolated from fresh soil in Korea.</title>
        <authorList>
            <person name="Le N.T.T."/>
        </authorList>
    </citation>
    <scope>NUCLEOTIDE SEQUENCE [LARGE SCALE GENOMIC DNA]</scope>
    <source>
        <strain evidence="1 2">R3-3</strain>
    </source>
</reference>
<gene>
    <name evidence="1" type="ORF">SNE35_04010</name>
</gene>
<evidence type="ECO:0000313" key="1">
    <source>
        <dbReference type="EMBL" id="MDY0743652.1"/>
    </source>
</evidence>
<protein>
    <submittedName>
        <fullName evidence="1">DUF2939 domain-containing protein</fullName>
    </submittedName>
</protein>
<accession>A0ABU5DER6</accession>
<keyword evidence="2" id="KW-1185">Reference proteome</keyword>
<sequence length="179" mass="19322">MKLKTILALLAALLLVAFFGSPWLAVHEMRAAARAHDAAKLGTYVDFEKLRESLKRGVQAKLLGSERNEQGEPSAARAFGAAVAGALLGPMVDVAITPESLARLLQGQRPAQAAVGGVVAPKSEEPLVPPEALETHFGYEGLNRFIFSVKKKDSDDEPVDLVFHRDGLFGWKLAELRLP</sequence>